<dbReference type="AlphaFoldDB" id="A0A231H2T6"/>
<evidence type="ECO:0000313" key="6">
    <source>
        <dbReference type="Proteomes" id="UP000215506"/>
    </source>
</evidence>
<feature type="region of interest" description="Disordered" evidence="3">
    <location>
        <begin position="1"/>
        <end position="22"/>
    </location>
</feature>
<protein>
    <submittedName>
        <fullName evidence="5">Acyl-CoA dehydrogenase</fullName>
        <ecNumber evidence="5">1.3.99.-</ecNumber>
    </submittedName>
</protein>
<proteinExistence type="predicted"/>
<dbReference type="EC" id="1.3.99.-" evidence="5"/>
<name>A0A231H2T6_9NOCA</name>
<dbReference type="Gene3D" id="1.20.140.10">
    <property type="entry name" value="Butyryl-CoA Dehydrogenase, subunit A, domain 3"/>
    <property type="match status" value="1"/>
</dbReference>
<dbReference type="GO" id="GO:0005737">
    <property type="term" value="C:cytoplasm"/>
    <property type="evidence" value="ECO:0007669"/>
    <property type="project" value="TreeGrafter"/>
</dbReference>
<dbReference type="SUPFAM" id="SSF47203">
    <property type="entry name" value="Acyl-CoA dehydrogenase C-terminal domain-like"/>
    <property type="match status" value="1"/>
</dbReference>
<dbReference type="InterPro" id="IPR050741">
    <property type="entry name" value="Acyl-CoA_dehydrogenase"/>
</dbReference>
<comment type="caution">
    <text evidence="5">The sequence shown here is derived from an EMBL/GenBank/DDBJ whole genome shotgun (WGS) entry which is preliminary data.</text>
</comment>
<reference evidence="5 6" key="1">
    <citation type="submission" date="2017-07" db="EMBL/GenBank/DDBJ databases">
        <title>First draft Genome Sequence of Nocardia cerradoensis isolated from human infection.</title>
        <authorList>
            <person name="Carrasco G."/>
        </authorList>
    </citation>
    <scope>NUCLEOTIDE SEQUENCE [LARGE SCALE GENOMIC DNA]</scope>
    <source>
        <strain evidence="5 6">CNM20130759</strain>
    </source>
</reference>
<dbReference type="Pfam" id="PF00441">
    <property type="entry name" value="Acyl-CoA_dh_1"/>
    <property type="match status" value="1"/>
</dbReference>
<gene>
    <name evidence="5" type="primary">acdA_4</name>
    <name evidence="5" type="ORF">B7C42_04587</name>
</gene>
<evidence type="ECO:0000259" key="4">
    <source>
        <dbReference type="Pfam" id="PF00441"/>
    </source>
</evidence>
<dbReference type="GO" id="GO:0033539">
    <property type="term" value="P:fatty acid beta-oxidation using acyl-CoA dehydrogenase"/>
    <property type="evidence" value="ECO:0007669"/>
    <property type="project" value="TreeGrafter"/>
</dbReference>
<keyword evidence="6" id="KW-1185">Reference proteome</keyword>
<evidence type="ECO:0000256" key="3">
    <source>
        <dbReference type="SAM" id="MobiDB-lite"/>
    </source>
</evidence>
<dbReference type="InterPro" id="IPR009075">
    <property type="entry name" value="AcylCo_DH/oxidase_C"/>
</dbReference>
<dbReference type="PANTHER" id="PTHR48083:SF2">
    <property type="entry name" value="MEDIUM-CHAIN SPECIFIC ACYL-COA DEHYDROGENASE, MITOCHONDRIAL"/>
    <property type="match status" value="1"/>
</dbReference>
<feature type="compositionally biased region" description="Low complexity" evidence="3">
    <location>
        <begin position="1"/>
        <end position="15"/>
    </location>
</feature>
<evidence type="ECO:0000256" key="2">
    <source>
        <dbReference type="ARBA" id="ARBA00023002"/>
    </source>
</evidence>
<feature type="domain" description="Acyl-CoA dehydrogenase/oxidase C-terminal" evidence="4">
    <location>
        <begin position="196"/>
        <end position="325"/>
    </location>
</feature>
<keyword evidence="1" id="KW-0285">Flavoprotein</keyword>
<dbReference type="Proteomes" id="UP000215506">
    <property type="component" value="Unassembled WGS sequence"/>
</dbReference>
<dbReference type="RefSeq" id="WP_223273595.1">
    <property type="nucleotide sequence ID" value="NZ_NGAF01000010.1"/>
</dbReference>
<dbReference type="PANTHER" id="PTHR48083">
    <property type="entry name" value="MEDIUM-CHAIN SPECIFIC ACYL-COA DEHYDROGENASE, MITOCHONDRIAL-RELATED"/>
    <property type="match status" value="1"/>
</dbReference>
<dbReference type="GO" id="GO:0003995">
    <property type="term" value="F:acyl-CoA dehydrogenase activity"/>
    <property type="evidence" value="ECO:0007669"/>
    <property type="project" value="TreeGrafter"/>
</dbReference>
<organism evidence="5 6">
    <name type="scientific">Nocardia cerradoensis</name>
    <dbReference type="NCBI Taxonomy" id="85688"/>
    <lineage>
        <taxon>Bacteria</taxon>
        <taxon>Bacillati</taxon>
        <taxon>Actinomycetota</taxon>
        <taxon>Actinomycetes</taxon>
        <taxon>Mycobacteriales</taxon>
        <taxon>Nocardiaceae</taxon>
        <taxon>Nocardia</taxon>
    </lineage>
</organism>
<sequence length="347" mass="35780">MSAASSTTTRSATDTAEGRDMGLDAETQTVIAESLRELFAARNGRTSLAPLLAELGWAEVLAADPRAAVGLLFTEHGRALAGSRALDDVVLAELPELPDADLRRAVVYSSGTIDLPRDHERIDGIVLGPLDDVDEVVIPVAGAQGAPALFIVPVADIRASAAPLGGFDPAAGWTAIGGLALGDLVPTPAGRSWERAVAAGRRALSAEILGICDATMDLVTAHTTTRVQFNRPIGAFQAVRHRLAEAAVAIAGARSVLDAAWNAAAAPGGGAWAAKIAKVRAGRAQAELMRNAVQVFGALGLTREGDLHRYVTRAAALDALLGGHRLLTEAVGNAVLDGTEDDSAFGF</sequence>
<accession>A0A231H2T6</accession>
<evidence type="ECO:0000256" key="1">
    <source>
        <dbReference type="ARBA" id="ARBA00022630"/>
    </source>
</evidence>
<dbReference type="InterPro" id="IPR036250">
    <property type="entry name" value="AcylCo_DH-like_C"/>
</dbReference>
<evidence type="ECO:0000313" key="5">
    <source>
        <dbReference type="EMBL" id="OXR43165.1"/>
    </source>
</evidence>
<keyword evidence="2 5" id="KW-0560">Oxidoreductase</keyword>
<dbReference type="EMBL" id="NGAF01000010">
    <property type="protein sequence ID" value="OXR43165.1"/>
    <property type="molecule type" value="Genomic_DNA"/>
</dbReference>